<dbReference type="InterPro" id="IPR022792">
    <property type="entry name" value="T2SS_protein-GspN"/>
</dbReference>
<dbReference type="EMBL" id="QOVF01000001">
    <property type="protein sequence ID" value="KAA0695937.1"/>
    <property type="molecule type" value="Genomic_DNA"/>
</dbReference>
<evidence type="ECO:0000256" key="4">
    <source>
        <dbReference type="ARBA" id="ARBA00022448"/>
    </source>
</evidence>
<reference evidence="11 12" key="1">
    <citation type="submission" date="2018-07" db="EMBL/GenBank/DDBJ databases">
        <title>Pseudomonas laoshanensis sp. nov., isolated from soil.</title>
        <authorList>
            <person name="Sun J."/>
            <person name="Yu L."/>
            <person name="Wang M."/>
            <person name="Zhang C."/>
        </authorList>
    </citation>
    <scope>NUCLEOTIDE SEQUENCE [LARGE SCALE GENOMIC DNA]</scope>
    <source>
        <strain evidence="11 12">Y22</strain>
    </source>
</reference>
<evidence type="ECO:0000256" key="1">
    <source>
        <dbReference type="ARBA" id="ARBA00004533"/>
    </source>
</evidence>
<name>A0A7V7KXS0_9GAMM</name>
<dbReference type="Proteomes" id="UP000463138">
    <property type="component" value="Unassembled WGS sequence"/>
</dbReference>
<comment type="caution">
    <text evidence="11">The sequence shown here is derived from an EMBL/GenBank/DDBJ whole genome shotgun (WGS) entry which is preliminary data.</text>
</comment>
<gene>
    <name evidence="11" type="ORF">DT594_00775</name>
</gene>
<keyword evidence="8" id="KW-0653">Protein transport</keyword>
<dbReference type="GO" id="GO:0015627">
    <property type="term" value="C:type II protein secretion system complex"/>
    <property type="evidence" value="ECO:0007669"/>
    <property type="project" value="InterPro"/>
</dbReference>
<evidence type="ECO:0000313" key="11">
    <source>
        <dbReference type="EMBL" id="KAA0695937.1"/>
    </source>
</evidence>
<comment type="subcellular location">
    <subcellularLocation>
        <location evidence="1">Cell inner membrane</location>
    </subcellularLocation>
</comment>
<comment type="similarity">
    <text evidence="2">Belongs to the GSP N family.</text>
</comment>
<proteinExistence type="inferred from homology"/>
<evidence type="ECO:0000256" key="5">
    <source>
        <dbReference type="ARBA" id="ARBA00022475"/>
    </source>
</evidence>
<evidence type="ECO:0000256" key="3">
    <source>
        <dbReference type="ARBA" id="ARBA00021563"/>
    </source>
</evidence>
<dbReference type="AlphaFoldDB" id="A0A7V7KXS0"/>
<sequence>MKKVLSIKVVVLLVLLYLGSLIWNLPASFVWSRVQNQLPAQVTLHGLTGTLWSGRVSRMQVEGVDQGALSWDWQAAGLLGGKVSLDLFWQPRNGHVTARLDAGLNSLQLKNVVGRLDAASMAAVNKAPFVLAGQWLLDVPLLELNELQYVGEAEGQLTWENAAGGLPTALPLGHLSADLSGDEGWLVFELADQGGPLGLRGDARWRPGQALALNTQMQARADADAALVGGLSLLGRPDAQGWVKWRAKLQ</sequence>
<dbReference type="RefSeq" id="WP_149330937.1">
    <property type="nucleotide sequence ID" value="NZ_QOVF01000001.1"/>
</dbReference>
<keyword evidence="7" id="KW-0812">Transmembrane</keyword>
<evidence type="ECO:0000256" key="2">
    <source>
        <dbReference type="ARBA" id="ARBA00007208"/>
    </source>
</evidence>
<dbReference type="GO" id="GO:0005886">
    <property type="term" value="C:plasma membrane"/>
    <property type="evidence" value="ECO:0007669"/>
    <property type="project" value="UniProtKB-SubCell"/>
</dbReference>
<evidence type="ECO:0000313" key="12">
    <source>
        <dbReference type="Proteomes" id="UP000463138"/>
    </source>
</evidence>
<keyword evidence="5" id="KW-1003">Cell membrane</keyword>
<dbReference type="OrthoDB" id="6706905at2"/>
<evidence type="ECO:0000256" key="10">
    <source>
        <dbReference type="ARBA" id="ARBA00030772"/>
    </source>
</evidence>
<evidence type="ECO:0000256" key="7">
    <source>
        <dbReference type="ARBA" id="ARBA00022692"/>
    </source>
</evidence>
<evidence type="ECO:0000256" key="9">
    <source>
        <dbReference type="ARBA" id="ARBA00023136"/>
    </source>
</evidence>
<dbReference type="Pfam" id="PF01203">
    <property type="entry name" value="T2SSN"/>
    <property type="match status" value="1"/>
</dbReference>
<dbReference type="GO" id="GO:0015628">
    <property type="term" value="P:protein secretion by the type II secretion system"/>
    <property type="evidence" value="ECO:0007669"/>
    <property type="project" value="InterPro"/>
</dbReference>
<keyword evidence="9" id="KW-0472">Membrane</keyword>
<keyword evidence="12" id="KW-1185">Reference proteome</keyword>
<keyword evidence="4" id="KW-0813">Transport</keyword>
<accession>A0A7V7KXS0</accession>
<organism evidence="11 12">
    <name type="scientific">Halopseudomonas laoshanensis</name>
    <dbReference type="NCBI Taxonomy" id="2268758"/>
    <lineage>
        <taxon>Bacteria</taxon>
        <taxon>Pseudomonadati</taxon>
        <taxon>Pseudomonadota</taxon>
        <taxon>Gammaproteobacteria</taxon>
        <taxon>Pseudomonadales</taxon>
        <taxon>Pseudomonadaceae</taxon>
        <taxon>Halopseudomonas</taxon>
    </lineage>
</organism>
<evidence type="ECO:0000256" key="8">
    <source>
        <dbReference type="ARBA" id="ARBA00022927"/>
    </source>
</evidence>
<protein>
    <recommendedName>
        <fullName evidence="3">Type II secretion system protein N</fullName>
    </recommendedName>
    <alternativeName>
        <fullName evidence="10">General secretion pathway protein N</fullName>
    </alternativeName>
</protein>
<evidence type="ECO:0000256" key="6">
    <source>
        <dbReference type="ARBA" id="ARBA00022519"/>
    </source>
</evidence>
<keyword evidence="6" id="KW-0997">Cell inner membrane</keyword>